<accession>A0ABU1NMQ8</accession>
<reference evidence="4 5" key="1">
    <citation type="submission" date="2023-07" db="EMBL/GenBank/DDBJ databases">
        <title>Sorghum-associated microbial communities from plants grown in Nebraska, USA.</title>
        <authorList>
            <person name="Schachtman D."/>
        </authorList>
    </citation>
    <scope>NUCLEOTIDE SEQUENCE [LARGE SCALE GENOMIC DNA]</scope>
    <source>
        <strain evidence="4 5">DS1781</strain>
    </source>
</reference>
<dbReference type="EMBL" id="JAVDRF010000023">
    <property type="protein sequence ID" value="MDR6539742.1"/>
    <property type="molecule type" value="Genomic_DNA"/>
</dbReference>
<evidence type="ECO:0000313" key="4">
    <source>
        <dbReference type="EMBL" id="MDR6539742.1"/>
    </source>
</evidence>
<dbReference type="Proteomes" id="UP001184230">
    <property type="component" value="Unassembled WGS sequence"/>
</dbReference>
<name>A0ABU1NMQ8_9BURK</name>
<keyword evidence="5" id="KW-1185">Reference proteome</keyword>
<keyword evidence="1" id="KW-0227">DNA damage</keyword>
<evidence type="ECO:0000256" key="2">
    <source>
        <dbReference type="SAM" id="MobiDB-lite"/>
    </source>
</evidence>
<proteinExistence type="predicted"/>
<comment type="caution">
    <text evidence="4">The sequence shown here is derived from an EMBL/GenBank/DDBJ whole genome shotgun (WGS) entry which is preliminary data.</text>
</comment>
<dbReference type="InterPro" id="IPR036388">
    <property type="entry name" value="WH-like_DNA-bd_sf"/>
</dbReference>
<feature type="domain" description="Methylated-DNA-[protein]-cysteine S-methyltransferase DNA binding" evidence="3">
    <location>
        <begin position="19"/>
        <end position="86"/>
    </location>
</feature>
<evidence type="ECO:0000256" key="1">
    <source>
        <dbReference type="ARBA" id="ARBA00022763"/>
    </source>
</evidence>
<evidence type="ECO:0000313" key="5">
    <source>
        <dbReference type="Proteomes" id="UP001184230"/>
    </source>
</evidence>
<dbReference type="GO" id="GO:0032259">
    <property type="term" value="P:methylation"/>
    <property type="evidence" value="ECO:0007669"/>
    <property type="project" value="UniProtKB-KW"/>
</dbReference>
<dbReference type="GO" id="GO:0008168">
    <property type="term" value="F:methyltransferase activity"/>
    <property type="evidence" value="ECO:0007669"/>
    <property type="project" value="UniProtKB-KW"/>
</dbReference>
<keyword evidence="4" id="KW-0489">Methyltransferase</keyword>
<dbReference type="InterPro" id="IPR036217">
    <property type="entry name" value="MethylDNA_cys_MeTrfase_DNAb"/>
</dbReference>
<protein>
    <submittedName>
        <fullName evidence="4">O-6-methylguanine DNA methyltransferase</fullName>
    </submittedName>
</protein>
<gene>
    <name evidence="4" type="ORF">J2739_005544</name>
</gene>
<organism evidence="4 5">
    <name type="scientific">Variovorax soli</name>
    <dbReference type="NCBI Taxonomy" id="376815"/>
    <lineage>
        <taxon>Bacteria</taxon>
        <taxon>Pseudomonadati</taxon>
        <taxon>Pseudomonadota</taxon>
        <taxon>Betaproteobacteria</taxon>
        <taxon>Burkholderiales</taxon>
        <taxon>Comamonadaceae</taxon>
        <taxon>Variovorax</taxon>
    </lineage>
</organism>
<sequence length="109" mass="11580">MSWKTYACTAASRDRTPHRGQTRSYSEIAAELGDEGLSRAIGQALGHNRFAPGVPCRRVLAAGGKPGEFSAHGGAMAKLGMLMIEGARPPVIPKLFFEARCASAYIGVF</sequence>
<evidence type="ECO:0000259" key="3">
    <source>
        <dbReference type="Pfam" id="PF01035"/>
    </source>
</evidence>
<dbReference type="PANTHER" id="PTHR10815">
    <property type="entry name" value="METHYLATED-DNA--PROTEIN-CYSTEINE METHYLTRANSFERASE"/>
    <property type="match status" value="1"/>
</dbReference>
<dbReference type="InterPro" id="IPR014048">
    <property type="entry name" value="MethylDNA_cys_MeTrfase_DNA-bd"/>
</dbReference>
<dbReference type="PANTHER" id="PTHR10815:SF5">
    <property type="entry name" value="METHYLATED-DNA--PROTEIN-CYSTEINE METHYLTRANSFERASE"/>
    <property type="match status" value="1"/>
</dbReference>
<dbReference type="Pfam" id="PF01035">
    <property type="entry name" value="DNA_binding_1"/>
    <property type="match status" value="1"/>
</dbReference>
<dbReference type="Gene3D" id="1.10.10.10">
    <property type="entry name" value="Winged helix-like DNA-binding domain superfamily/Winged helix DNA-binding domain"/>
    <property type="match status" value="1"/>
</dbReference>
<keyword evidence="4" id="KW-0808">Transferase</keyword>
<feature type="region of interest" description="Disordered" evidence="2">
    <location>
        <begin position="1"/>
        <end position="23"/>
    </location>
</feature>
<dbReference type="SUPFAM" id="SSF46767">
    <property type="entry name" value="Methylated DNA-protein cysteine methyltransferase, C-terminal domain"/>
    <property type="match status" value="1"/>
</dbReference>
<dbReference type="CDD" id="cd06445">
    <property type="entry name" value="ATase"/>
    <property type="match status" value="1"/>
</dbReference>